<feature type="domain" description="Integrase catalytic" evidence="1">
    <location>
        <begin position="143"/>
        <end position="258"/>
    </location>
</feature>
<protein>
    <recommendedName>
        <fullName evidence="1">Integrase catalytic domain-containing protein</fullName>
    </recommendedName>
</protein>
<accession>A0AA88WJ65</accession>
<dbReference type="Gene3D" id="1.10.340.70">
    <property type="match status" value="1"/>
</dbReference>
<comment type="caution">
    <text evidence="2">The sequence shown here is derived from an EMBL/GenBank/DDBJ whole genome shotgun (WGS) entry which is preliminary data.</text>
</comment>
<evidence type="ECO:0000313" key="2">
    <source>
        <dbReference type="EMBL" id="KAK3026665.1"/>
    </source>
</evidence>
<dbReference type="Gene3D" id="3.30.420.10">
    <property type="entry name" value="Ribonuclease H-like superfamily/Ribonuclease H"/>
    <property type="match status" value="1"/>
</dbReference>
<dbReference type="EMBL" id="JAVXUP010000492">
    <property type="protein sequence ID" value="KAK3026665.1"/>
    <property type="molecule type" value="Genomic_DNA"/>
</dbReference>
<dbReference type="GO" id="GO:0003676">
    <property type="term" value="F:nucleic acid binding"/>
    <property type="evidence" value="ECO:0007669"/>
    <property type="project" value="InterPro"/>
</dbReference>
<dbReference type="AlphaFoldDB" id="A0AA88WJ65"/>
<dbReference type="PANTHER" id="PTHR48475:SF1">
    <property type="entry name" value="RNASE H TYPE-1 DOMAIN-CONTAINING PROTEIN"/>
    <property type="match status" value="1"/>
</dbReference>
<evidence type="ECO:0000313" key="3">
    <source>
        <dbReference type="Proteomes" id="UP001188597"/>
    </source>
</evidence>
<dbReference type="SUPFAM" id="SSF53098">
    <property type="entry name" value="Ribonuclease H-like"/>
    <property type="match status" value="1"/>
</dbReference>
<dbReference type="InterPro" id="IPR036397">
    <property type="entry name" value="RNaseH_sf"/>
</dbReference>
<keyword evidence="3" id="KW-1185">Reference proteome</keyword>
<dbReference type="Pfam" id="PF17921">
    <property type="entry name" value="Integrase_H2C2"/>
    <property type="match status" value="1"/>
</dbReference>
<proteinExistence type="predicted"/>
<reference evidence="2" key="1">
    <citation type="submission" date="2022-12" db="EMBL/GenBank/DDBJ databases">
        <title>Draft genome assemblies for two species of Escallonia (Escalloniales).</title>
        <authorList>
            <person name="Chanderbali A."/>
            <person name="Dervinis C."/>
            <person name="Anghel I."/>
            <person name="Soltis D."/>
            <person name="Soltis P."/>
            <person name="Zapata F."/>
        </authorList>
    </citation>
    <scope>NUCLEOTIDE SEQUENCE</scope>
    <source>
        <strain evidence="2">UCBG64.0493</strain>
        <tissue evidence="2">Leaf</tissue>
    </source>
</reference>
<dbReference type="InterPro" id="IPR041588">
    <property type="entry name" value="Integrase_H2C2"/>
</dbReference>
<name>A0AA88WJ65_9ASTE</name>
<dbReference type="InterPro" id="IPR001584">
    <property type="entry name" value="Integrase_cat-core"/>
</dbReference>
<gene>
    <name evidence="2" type="ORF">RJ639_040692</name>
</gene>
<dbReference type="PANTHER" id="PTHR48475">
    <property type="entry name" value="RIBONUCLEASE H"/>
    <property type="match status" value="1"/>
</dbReference>
<dbReference type="Proteomes" id="UP001188597">
    <property type="component" value="Unassembled WGS sequence"/>
</dbReference>
<evidence type="ECO:0000259" key="1">
    <source>
        <dbReference type="PROSITE" id="PS50994"/>
    </source>
</evidence>
<dbReference type="GO" id="GO:0015074">
    <property type="term" value="P:DNA integration"/>
    <property type="evidence" value="ECO:0007669"/>
    <property type="project" value="InterPro"/>
</dbReference>
<sequence length="258" mass="29525">MPSRSESFKLMIGGNPSSTTSNMEGCPRTYVTKQFEGERQGLFLRYLQEDEAAQAMDEAYLGVWGAHQSGLKLHFRIKRMGYYWPTMVKDCLDYAKRCQACQFYANYIHQPPRPLRPTVAYWPFEAWGLDVVGPLPKSSGGRVANFIKNNLIFQYGVPRYIITDNGRPFYNTLVDQLCTKIDFKQHNSSMYKAPANGLTKAFNKTLCNLLKKVVAKSKKDWHEKIGEALWVYRTTYRTPTQASPYSLAYGVEAVLPLE</sequence>
<organism evidence="2 3">
    <name type="scientific">Escallonia herrerae</name>
    <dbReference type="NCBI Taxonomy" id="1293975"/>
    <lineage>
        <taxon>Eukaryota</taxon>
        <taxon>Viridiplantae</taxon>
        <taxon>Streptophyta</taxon>
        <taxon>Embryophyta</taxon>
        <taxon>Tracheophyta</taxon>
        <taxon>Spermatophyta</taxon>
        <taxon>Magnoliopsida</taxon>
        <taxon>eudicotyledons</taxon>
        <taxon>Gunneridae</taxon>
        <taxon>Pentapetalae</taxon>
        <taxon>asterids</taxon>
        <taxon>campanulids</taxon>
        <taxon>Escalloniales</taxon>
        <taxon>Escalloniaceae</taxon>
        <taxon>Escallonia</taxon>
    </lineage>
</organism>
<dbReference type="PROSITE" id="PS50994">
    <property type="entry name" value="INTEGRASE"/>
    <property type="match status" value="1"/>
</dbReference>
<dbReference type="InterPro" id="IPR012337">
    <property type="entry name" value="RNaseH-like_sf"/>
</dbReference>